<sequence length="152" mass="17632">MPEYWWKPSLDEASNIGDHFFLTGQEIETGETKETAWGLLLPQNMIDVVVEYANRKVDLSRVNSAADLLDRPTFTKPFGQVELWIFFDLLYTAWVFKSGNEDATVCLFAKDGTGRDIFRVTKSLERFLYIDAYLCYDDPSTCLVIISRLYRY</sequence>
<dbReference type="AlphaFoldDB" id="A0AA88I6U8"/>
<evidence type="ECO:0000313" key="2">
    <source>
        <dbReference type="Proteomes" id="UP001187531"/>
    </source>
</evidence>
<organism evidence="1 2">
    <name type="scientific">Artemia franciscana</name>
    <name type="common">Brine shrimp</name>
    <name type="synonym">Artemia sanfranciscana</name>
    <dbReference type="NCBI Taxonomy" id="6661"/>
    <lineage>
        <taxon>Eukaryota</taxon>
        <taxon>Metazoa</taxon>
        <taxon>Ecdysozoa</taxon>
        <taxon>Arthropoda</taxon>
        <taxon>Crustacea</taxon>
        <taxon>Branchiopoda</taxon>
        <taxon>Anostraca</taxon>
        <taxon>Artemiidae</taxon>
        <taxon>Artemia</taxon>
    </lineage>
</organism>
<dbReference type="Proteomes" id="UP001187531">
    <property type="component" value="Unassembled WGS sequence"/>
</dbReference>
<reference evidence="1" key="1">
    <citation type="submission" date="2023-07" db="EMBL/GenBank/DDBJ databases">
        <title>Chromosome-level genome assembly of Artemia franciscana.</title>
        <authorList>
            <person name="Jo E."/>
        </authorList>
    </citation>
    <scope>NUCLEOTIDE SEQUENCE</scope>
    <source>
        <tissue evidence="1">Whole body</tissue>
    </source>
</reference>
<accession>A0AA88I6U8</accession>
<evidence type="ECO:0000313" key="1">
    <source>
        <dbReference type="EMBL" id="KAK2723788.1"/>
    </source>
</evidence>
<comment type="caution">
    <text evidence="1">The sequence shown here is derived from an EMBL/GenBank/DDBJ whole genome shotgun (WGS) entry which is preliminary data.</text>
</comment>
<gene>
    <name evidence="1" type="ORF">QYM36_002210</name>
</gene>
<name>A0AA88I6U8_ARTSF</name>
<proteinExistence type="predicted"/>
<protein>
    <submittedName>
        <fullName evidence="1">Uncharacterized protein</fullName>
    </submittedName>
</protein>
<dbReference type="EMBL" id="JAVRJZ010000004">
    <property type="protein sequence ID" value="KAK2723788.1"/>
    <property type="molecule type" value="Genomic_DNA"/>
</dbReference>
<keyword evidence="2" id="KW-1185">Reference proteome</keyword>